<gene>
    <name evidence="1" type="ORF">ACH4WX_01325</name>
</gene>
<sequence length="43" mass="4352">MTGAPLGVEVVPAPGGPARLHEHIGAQGQDMAVILGQIDEFDG</sequence>
<comment type="caution">
    <text evidence="1">The sequence shown here is derived from an EMBL/GenBank/DDBJ whole genome shotgun (WGS) entry which is preliminary data.</text>
</comment>
<dbReference type="EMBL" id="JBIRUQ010000001">
    <property type="protein sequence ID" value="MFI1459342.1"/>
    <property type="molecule type" value="Genomic_DNA"/>
</dbReference>
<dbReference type="RefSeq" id="WP_255218541.1">
    <property type="nucleotide sequence ID" value="NZ_JBIRUQ010000001.1"/>
</dbReference>
<keyword evidence="2" id="KW-1185">Reference proteome</keyword>
<dbReference type="GeneID" id="93509749"/>
<protein>
    <submittedName>
        <fullName evidence="1">Uncharacterized protein</fullName>
    </submittedName>
</protein>
<dbReference type="Proteomes" id="UP001611263">
    <property type="component" value="Unassembled WGS sequence"/>
</dbReference>
<evidence type="ECO:0000313" key="2">
    <source>
        <dbReference type="Proteomes" id="UP001611263"/>
    </source>
</evidence>
<organism evidence="1 2">
    <name type="scientific">Nocardia carnea</name>
    <dbReference type="NCBI Taxonomy" id="37328"/>
    <lineage>
        <taxon>Bacteria</taxon>
        <taxon>Bacillati</taxon>
        <taxon>Actinomycetota</taxon>
        <taxon>Actinomycetes</taxon>
        <taxon>Mycobacteriales</taxon>
        <taxon>Nocardiaceae</taxon>
        <taxon>Nocardia</taxon>
    </lineage>
</organism>
<proteinExistence type="predicted"/>
<accession>A0ABW7TE96</accession>
<name>A0ABW7TE96_9NOCA</name>
<reference evidence="1 2" key="1">
    <citation type="submission" date="2024-10" db="EMBL/GenBank/DDBJ databases">
        <title>The Natural Products Discovery Center: Release of the First 8490 Sequenced Strains for Exploring Actinobacteria Biosynthetic Diversity.</title>
        <authorList>
            <person name="Kalkreuter E."/>
            <person name="Kautsar S.A."/>
            <person name="Yang D."/>
            <person name="Bader C.D."/>
            <person name="Teijaro C.N."/>
            <person name="Fluegel L."/>
            <person name="Davis C.M."/>
            <person name="Simpson J.R."/>
            <person name="Lauterbach L."/>
            <person name="Steele A.D."/>
            <person name="Gui C."/>
            <person name="Meng S."/>
            <person name="Li G."/>
            <person name="Viehrig K."/>
            <person name="Ye F."/>
            <person name="Su P."/>
            <person name="Kiefer A.F."/>
            <person name="Nichols A."/>
            <person name="Cepeda A.J."/>
            <person name="Yan W."/>
            <person name="Fan B."/>
            <person name="Jiang Y."/>
            <person name="Adhikari A."/>
            <person name="Zheng C.-J."/>
            <person name="Schuster L."/>
            <person name="Cowan T.M."/>
            <person name="Smanski M.J."/>
            <person name="Chevrette M.G."/>
            <person name="De Carvalho L.P.S."/>
            <person name="Shen B."/>
        </authorList>
    </citation>
    <scope>NUCLEOTIDE SEQUENCE [LARGE SCALE GENOMIC DNA]</scope>
    <source>
        <strain evidence="1 2">NPDC020568</strain>
    </source>
</reference>
<evidence type="ECO:0000313" key="1">
    <source>
        <dbReference type="EMBL" id="MFI1459342.1"/>
    </source>
</evidence>